<protein>
    <submittedName>
        <fullName evidence="2">Uncharacterized protein</fullName>
    </submittedName>
</protein>
<evidence type="ECO:0000313" key="3">
    <source>
        <dbReference type="Proteomes" id="UP000790347"/>
    </source>
</evidence>
<dbReference type="Proteomes" id="UP000790347">
    <property type="component" value="Unassembled WGS sequence"/>
</dbReference>
<feature type="compositionally biased region" description="Gly residues" evidence="1">
    <location>
        <begin position="1"/>
        <end position="10"/>
    </location>
</feature>
<sequence length="43" mass="4680">MAGSGDGGGDGDVEEKNFSQAPKSIYQDQFNFSISCRHVLQRC</sequence>
<gene>
    <name evidence="2" type="ORF">DERF_013152</name>
</gene>
<accession>A0A922HP36</accession>
<comment type="caution">
    <text evidence="2">The sequence shown here is derived from an EMBL/GenBank/DDBJ whole genome shotgun (WGS) entry which is preliminary data.</text>
</comment>
<evidence type="ECO:0000256" key="1">
    <source>
        <dbReference type="SAM" id="MobiDB-lite"/>
    </source>
</evidence>
<keyword evidence="3" id="KW-1185">Reference proteome</keyword>
<dbReference type="AlphaFoldDB" id="A0A922HP36"/>
<reference evidence="2" key="1">
    <citation type="submission" date="2013-05" db="EMBL/GenBank/DDBJ databases">
        <authorList>
            <person name="Yim A.K.Y."/>
            <person name="Chan T.F."/>
            <person name="Ji K.M."/>
            <person name="Liu X.Y."/>
            <person name="Zhou J.W."/>
            <person name="Li R.Q."/>
            <person name="Yang K.Y."/>
            <person name="Li J."/>
            <person name="Li M."/>
            <person name="Law P.T.W."/>
            <person name="Wu Y.L."/>
            <person name="Cai Z.L."/>
            <person name="Qin H."/>
            <person name="Bao Y."/>
            <person name="Leung R.K.K."/>
            <person name="Ng P.K.S."/>
            <person name="Zou J."/>
            <person name="Zhong X.J."/>
            <person name="Ran P.X."/>
            <person name="Zhong N.S."/>
            <person name="Liu Z.G."/>
            <person name="Tsui S.K.W."/>
        </authorList>
    </citation>
    <scope>NUCLEOTIDE SEQUENCE</scope>
    <source>
        <strain evidence="2">Derf</strain>
        <tissue evidence="2">Whole organism</tissue>
    </source>
</reference>
<organism evidence="2 3">
    <name type="scientific">Dermatophagoides farinae</name>
    <name type="common">American house dust mite</name>
    <dbReference type="NCBI Taxonomy" id="6954"/>
    <lineage>
        <taxon>Eukaryota</taxon>
        <taxon>Metazoa</taxon>
        <taxon>Ecdysozoa</taxon>
        <taxon>Arthropoda</taxon>
        <taxon>Chelicerata</taxon>
        <taxon>Arachnida</taxon>
        <taxon>Acari</taxon>
        <taxon>Acariformes</taxon>
        <taxon>Sarcoptiformes</taxon>
        <taxon>Astigmata</taxon>
        <taxon>Psoroptidia</taxon>
        <taxon>Analgoidea</taxon>
        <taxon>Pyroglyphidae</taxon>
        <taxon>Dermatophagoidinae</taxon>
        <taxon>Dermatophagoides</taxon>
    </lineage>
</organism>
<name>A0A922HP36_DERFA</name>
<dbReference type="EMBL" id="ASGP02000007">
    <property type="protein sequence ID" value="KAH9497148.1"/>
    <property type="molecule type" value="Genomic_DNA"/>
</dbReference>
<feature type="region of interest" description="Disordered" evidence="1">
    <location>
        <begin position="1"/>
        <end position="20"/>
    </location>
</feature>
<proteinExistence type="predicted"/>
<evidence type="ECO:0000313" key="2">
    <source>
        <dbReference type="EMBL" id="KAH9497148.1"/>
    </source>
</evidence>
<reference evidence="2" key="2">
    <citation type="journal article" date="2022" name="Res Sq">
        <title>Comparative Genomics Reveals Insights into the Divergent Evolution of Astigmatic Mites and Household Pest Adaptations.</title>
        <authorList>
            <person name="Xiong Q."/>
            <person name="Wan A.T.-Y."/>
            <person name="Liu X.-Y."/>
            <person name="Fung C.S.-H."/>
            <person name="Xiao X."/>
            <person name="Malainual N."/>
            <person name="Hou J."/>
            <person name="Wang L."/>
            <person name="Wang M."/>
            <person name="Yang K."/>
            <person name="Cui Y."/>
            <person name="Leung E."/>
            <person name="Nong W."/>
            <person name="Shin S.-K."/>
            <person name="Au S."/>
            <person name="Jeong K.Y."/>
            <person name="Chew F.T."/>
            <person name="Hui J."/>
            <person name="Leung T.F."/>
            <person name="Tungtrongchitr A."/>
            <person name="Zhong N."/>
            <person name="Liu Z."/>
            <person name="Tsui S."/>
        </authorList>
    </citation>
    <scope>NUCLEOTIDE SEQUENCE</scope>
    <source>
        <strain evidence="2">Derf</strain>
        <tissue evidence="2">Whole organism</tissue>
    </source>
</reference>